<evidence type="ECO:0000313" key="1">
    <source>
        <dbReference type="EMBL" id="RFC53662.1"/>
    </source>
</evidence>
<proteinExistence type="predicted"/>
<name>A0A3E1EVW3_9FLAO</name>
<reference evidence="1 2" key="1">
    <citation type="submission" date="2018-08" db="EMBL/GenBank/DDBJ databases">
        <title>The draft genome squence of Brumimicrobium sp. N62.</title>
        <authorList>
            <person name="Du Z.-J."/>
            <person name="Luo H.-R."/>
        </authorList>
    </citation>
    <scope>NUCLEOTIDE SEQUENCE [LARGE SCALE GENOMIC DNA]</scope>
    <source>
        <strain evidence="1 2">N62</strain>
    </source>
</reference>
<comment type="caution">
    <text evidence="1">The sequence shown here is derived from an EMBL/GenBank/DDBJ whole genome shotgun (WGS) entry which is preliminary data.</text>
</comment>
<dbReference type="Proteomes" id="UP000257127">
    <property type="component" value="Unassembled WGS sequence"/>
</dbReference>
<dbReference type="AlphaFoldDB" id="A0A3E1EVW3"/>
<gene>
    <name evidence="1" type="ORF">DXU93_11070</name>
</gene>
<keyword evidence="2" id="KW-1185">Reference proteome</keyword>
<dbReference type="InterPro" id="IPR026988">
    <property type="entry name" value="YaaC-like"/>
</dbReference>
<dbReference type="Pfam" id="PF14175">
    <property type="entry name" value="YaaC"/>
    <property type="match status" value="1"/>
</dbReference>
<protein>
    <submittedName>
        <fullName evidence="1">Uncharacterized protein</fullName>
    </submittedName>
</protein>
<dbReference type="OrthoDB" id="7041536at2"/>
<dbReference type="EMBL" id="QURB01000007">
    <property type="protein sequence ID" value="RFC53662.1"/>
    <property type="molecule type" value="Genomic_DNA"/>
</dbReference>
<sequence length="370" mass="43033">MGRKKIEFVEAKKKFTSVKYFPFGNVPGESYVLTSDPWNYLKAFLKNEHDSIKKKTEKLGPKKDKLSKALYFTELAESFQRSAENVQMPTKATLTYYSVLNIVKAFLLVRGHDLETNQEYHGLSLNPNDTMDLTISSNAKNGGINIFHEFAKELGYTVKPGTKISLEEMISNLPEIHELAYNLNLTKTSKRKFLPIDIEFLSNNRRWNKLTYRICFEKKHKHDYRIEKFKKGILSKILEESEDSKERVCYLSKQVRNLTHTSESSWKSNYNELCKEITGCNIRIMLTRVGYKYYLDLQPDNYSPLIYYFSLMFYIGSVARYRPTLNEEILEGQYKSLISEVLTSSPKQFLYLIAGFMTNKICAVPMANLN</sequence>
<dbReference type="RefSeq" id="WP_116881358.1">
    <property type="nucleotide sequence ID" value="NZ_QURB01000007.1"/>
</dbReference>
<organism evidence="1 2">
    <name type="scientific">Brumimicrobium aurantiacum</name>
    <dbReference type="NCBI Taxonomy" id="1737063"/>
    <lineage>
        <taxon>Bacteria</taxon>
        <taxon>Pseudomonadati</taxon>
        <taxon>Bacteroidota</taxon>
        <taxon>Flavobacteriia</taxon>
        <taxon>Flavobacteriales</taxon>
        <taxon>Crocinitomicaceae</taxon>
        <taxon>Brumimicrobium</taxon>
    </lineage>
</organism>
<accession>A0A3E1EVW3</accession>
<evidence type="ECO:0000313" key="2">
    <source>
        <dbReference type="Proteomes" id="UP000257127"/>
    </source>
</evidence>